<gene>
    <name evidence="3" type="ORF">EHSB41UT_00160</name>
</gene>
<dbReference type="Proteomes" id="UP000196573">
    <property type="component" value="Unassembled WGS sequence"/>
</dbReference>
<dbReference type="PANTHER" id="PTHR48083">
    <property type="entry name" value="MEDIUM-CHAIN SPECIFIC ACYL-COA DEHYDROGENASE, MITOCHONDRIAL-RELATED"/>
    <property type="match status" value="1"/>
</dbReference>
<dbReference type="SUPFAM" id="SSF56645">
    <property type="entry name" value="Acyl-CoA dehydrogenase NM domain-like"/>
    <property type="match status" value="1"/>
</dbReference>
<dbReference type="InterPro" id="IPR009100">
    <property type="entry name" value="AcylCoA_DH/oxidase_NM_dom_sf"/>
</dbReference>
<evidence type="ECO:0000313" key="3">
    <source>
        <dbReference type="EMBL" id="SMA32531.1"/>
    </source>
</evidence>
<keyword evidence="4" id="KW-1185">Reference proteome</keyword>
<evidence type="ECO:0000259" key="2">
    <source>
        <dbReference type="Pfam" id="PF02770"/>
    </source>
</evidence>
<dbReference type="AlphaFoldDB" id="A0A1X7AED5"/>
<evidence type="ECO:0000256" key="1">
    <source>
        <dbReference type="ARBA" id="ARBA00023002"/>
    </source>
</evidence>
<dbReference type="OrthoDB" id="4568976at2"/>
<dbReference type="InterPro" id="IPR046373">
    <property type="entry name" value="Acyl-CoA_Oxase/DH_mid-dom_sf"/>
</dbReference>
<dbReference type="InterPro" id="IPR050741">
    <property type="entry name" value="Acyl-CoA_dehydrogenase"/>
</dbReference>
<dbReference type="GO" id="GO:0005737">
    <property type="term" value="C:cytoplasm"/>
    <property type="evidence" value="ECO:0007669"/>
    <property type="project" value="TreeGrafter"/>
</dbReference>
<organism evidence="3 4">
    <name type="scientific">Parendozoicomonas haliclonae</name>
    <dbReference type="NCBI Taxonomy" id="1960125"/>
    <lineage>
        <taxon>Bacteria</taxon>
        <taxon>Pseudomonadati</taxon>
        <taxon>Pseudomonadota</taxon>
        <taxon>Gammaproteobacteria</taxon>
        <taxon>Oceanospirillales</taxon>
        <taxon>Endozoicomonadaceae</taxon>
        <taxon>Parendozoicomonas</taxon>
    </lineage>
</organism>
<dbReference type="InterPro" id="IPR006091">
    <property type="entry name" value="Acyl-CoA_Oxase/DH_mid-dom"/>
</dbReference>
<evidence type="ECO:0000313" key="4">
    <source>
        <dbReference type="Proteomes" id="UP000196573"/>
    </source>
</evidence>
<accession>A0A1X7AED5</accession>
<dbReference type="Pfam" id="PF02770">
    <property type="entry name" value="Acyl-CoA_dh_M"/>
    <property type="match status" value="1"/>
</dbReference>
<protein>
    <submittedName>
        <fullName evidence="3">Acyl-CoA dehydrogenase, middle domain</fullName>
    </submittedName>
</protein>
<dbReference type="RefSeq" id="WP_087105945.1">
    <property type="nucleotide sequence ID" value="NZ_CBCSCN010000012.1"/>
</dbReference>
<proteinExistence type="predicted"/>
<feature type="domain" description="Acyl-CoA oxidase/dehydrogenase middle" evidence="2">
    <location>
        <begin position="81"/>
        <end position="176"/>
    </location>
</feature>
<sequence length="305" mass="34332">MTNLRALLQMPVPELENFQEWKLWWQRYFSQLDEQGRTQTLEQAFVMGSLSDRFAWAFSCGYQWAIRSLLPAFQQNPGLMALCITEEKGGHPRSIHARLTADQDGYRISGHKRFVSGGSDADLLFVALNTGEEQNGRPVLKMAAVDAGSDGIIFNNMPALPMIPELAHAMIDFDNVSLSEEELLTGDGYQNYIKPFRLQEDMHVQAAVLGMLARKSQDLNQPELVETAIALFSILETCWERGECPQTHLAIGGMAPLLKNLLETFIATLPSPEEQQIWKRDTALLSIAGKARKIRLQKAREWLVS</sequence>
<dbReference type="PANTHER" id="PTHR48083:SF2">
    <property type="entry name" value="MEDIUM-CHAIN SPECIFIC ACYL-COA DEHYDROGENASE, MITOCHONDRIAL"/>
    <property type="match status" value="1"/>
</dbReference>
<dbReference type="Gene3D" id="2.40.110.10">
    <property type="entry name" value="Butyryl-CoA Dehydrogenase, subunit A, domain 2"/>
    <property type="match status" value="1"/>
</dbReference>
<keyword evidence="1" id="KW-0560">Oxidoreductase</keyword>
<name>A0A1X7AED5_9GAMM</name>
<reference evidence="3 4" key="1">
    <citation type="submission" date="2017-03" db="EMBL/GenBank/DDBJ databases">
        <authorList>
            <person name="Afonso C.L."/>
            <person name="Miller P.J."/>
            <person name="Scott M.A."/>
            <person name="Spackman E."/>
            <person name="Goraichik I."/>
            <person name="Dimitrov K.M."/>
            <person name="Suarez D.L."/>
            <person name="Swayne D.E."/>
        </authorList>
    </citation>
    <scope>NUCLEOTIDE SEQUENCE [LARGE SCALE GENOMIC DNA]</scope>
    <source>
        <strain evidence="3">SB41UT1</strain>
    </source>
</reference>
<dbReference type="EMBL" id="FWPT01000001">
    <property type="protein sequence ID" value="SMA32531.1"/>
    <property type="molecule type" value="Genomic_DNA"/>
</dbReference>
<dbReference type="GO" id="GO:0033539">
    <property type="term" value="P:fatty acid beta-oxidation using acyl-CoA dehydrogenase"/>
    <property type="evidence" value="ECO:0007669"/>
    <property type="project" value="TreeGrafter"/>
</dbReference>
<dbReference type="GO" id="GO:0003995">
    <property type="term" value="F:acyl-CoA dehydrogenase activity"/>
    <property type="evidence" value="ECO:0007669"/>
    <property type="project" value="TreeGrafter"/>
</dbReference>